<gene>
    <name evidence="2" type="ORF">HU200_066074</name>
</gene>
<keyword evidence="3" id="KW-1185">Reference proteome</keyword>
<evidence type="ECO:0000313" key="2">
    <source>
        <dbReference type="EMBL" id="KAF8645829.1"/>
    </source>
</evidence>
<dbReference type="OrthoDB" id="10591129at2759"/>
<dbReference type="EMBL" id="JACEFO010002940">
    <property type="protein sequence ID" value="KAF8645829.1"/>
    <property type="molecule type" value="Genomic_DNA"/>
</dbReference>
<protein>
    <submittedName>
        <fullName evidence="2">Uncharacterized protein</fullName>
    </submittedName>
</protein>
<sequence>MPHGGGHRRQVLLPVPRPPALLTAQQPYAQILSSDDSATTNSNSNSSGGTAGSSTLSPSSTSLRCPRLRRAPLAVRPNRALPAAPLPAYPDIGVGLDDFTADDVDALLLQGQAQATVGFHQSPPFVDTGAGGGGQLDQSFFLGPPRTPPVTTDPNGPRASSAVQSSASDGQEETKTTDATAFPGGDGDHAALASAFFSGQNGENIDMLNMAFLKGMEEAKKFLPTNNSLLIDLEDTSGQSLPTDSKPATGFTAAQVKEEEEVADGILLFGGGGGGSTNGRAARTATPKMTY</sequence>
<dbReference type="AlphaFoldDB" id="A0A835A1N1"/>
<accession>A0A835A1N1</accession>
<comment type="caution">
    <text evidence="2">The sequence shown here is derived from an EMBL/GenBank/DDBJ whole genome shotgun (WGS) entry which is preliminary data.</text>
</comment>
<evidence type="ECO:0000313" key="3">
    <source>
        <dbReference type="Proteomes" id="UP000636709"/>
    </source>
</evidence>
<dbReference type="Proteomes" id="UP000636709">
    <property type="component" value="Unassembled WGS sequence"/>
</dbReference>
<feature type="region of interest" description="Disordered" evidence="1">
    <location>
        <begin position="140"/>
        <end position="185"/>
    </location>
</feature>
<feature type="compositionally biased region" description="Low complexity" evidence="1">
    <location>
        <begin position="32"/>
        <end position="65"/>
    </location>
</feature>
<proteinExistence type="predicted"/>
<feature type="region of interest" description="Disordered" evidence="1">
    <location>
        <begin position="26"/>
        <end position="65"/>
    </location>
</feature>
<feature type="compositionally biased region" description="Basic residues" evidence="1">
    <location>
        <begin position="1"/>
        <end position="10"/>
    </location>
</feature>
<name>A0A835A1N1_9POAL</name>
<reference evidence="2" key="1">
    <citation type="submission" date="2020-07" db="EMBL/GenBank/DDBJ databases">
        <title>Genome sequence and genetic diversity analysis of an under-domesticated orphan crop, white fonio (Digitaria exilis).</title>
        <authorList>
            <person name="Bennetzen J.L."/>
            <person name="Chen S."/>
            <person name="Ma X."/>
            <person name="Wang X."/>
            <person name="Yssel A.E.J."/>
            <person name="Chaluvadi S.R."/>
            <person name="Johnson M."/>
            <person name="Gangashetty P."/>
            <person name="Hamidou F."/>
            <person name="Sanogo M.D."/>
            <person name="Zwaenepoel A."/>
            <person name="Wallace J."/>
            <person name="Van De Peer Y."/>
            <person name="Van Deynze A."/>
        </authorList>
    </citation>
    <scope>NUCLEOTIDE SEQUENCE</scope>
    <source>
        <tissue evidence="2">Leaves</tissue>
    </source>
</reference>
<feature type="region of interest" description="Disordered" evidence="1">
    <location>
        <begin position="1"/>
        <end position="20"/>
    </location>
</feature>
<evidence type="ECO:0000256" key="1">
    <source>
        <dbReference type="SAM" id="MobiDB-lite"/>
    </source>
</evidence>
<organism evidence="2 3">
    <name type="scientific">Digitaria exilis</name>
    <dbReference type="NCBI Taxonomy" id="1010633"/>
    <lineage>
        <taxon>Eukaryota</taxon>
        <taxon>Viridiplantae</taxon>
        <taxon>Streptophyta</taxon>
        <taxon>Embryophyta</taxon>
        <taxon>Tracheophyta</taxon>
        <taxon>Spermatophyta</taxon>
        <taxon>Magnoliopsida</taxon>
        <taxon>Liliopsida</taxon>
        <taxon>Poales</taxon>
        <taxon>Poaceae</taxon>
        <taxon>PACMAD clade</taxon>
        <taxon>Panicoideae</taxon>
        <taxon>Panicodae</taxon>
        <taxon>Paniceae</taxon>
        <taxon>Anthephorinae</taxon>
        <taxon>Digitaria</taxon>
    </lineage>
</organism>